<proteinExistence type="inferred from homology"/>
<keyword evidence="3" id="KW-0378">Hydrolase</keyword>
<dbReference type="InterPro" id="IPR007346">
    <property type="entry name" value="Endonuclease-I"/>
</dbReference>
<accession>A0ABP7PNL4</accession>
<dbReference type="EMBL" id="BAABBO010000012">
    <property type="protein sequence ID" value="GAA3968726.1"/>
    <property type="molecule type" value="Genomic_DNA"/>
</dbReference>
<dbReference type="SUPFAM" id="SSF54060">
    <property type="entry name" value="His-Me finger endonucleases"/>
    <property type="match status" value="1"/>
</dbReference>
<comment type="similarity">
    <text evidence="1">Belongs to the EndA/NucM nuclease family.</text>
</comment>
<keyword evidence="2" id="KW-0540">Nuclease</keyword>
<dbReference type="InterPro" id="IPR044925">
    <property type="entry name" value="His-Me_finger_sf"/>
</dbReference>
<keyword evidence="5" id="KW-1185">Reference proteome</keyword>
<reference evidence="5" key="1">
    <citation type="journal article" date="2019" name="Int. J. Syst. Evol. Microbiol.">
        <title>The Global Catalogue of Microorganisms (GCM) 10K type strain sequencing project: providing services to taxonomists for standard genome sequencing and annotation.</title>
        <authorList>
            <consortium name="The Broad Institute Genomics Platform"/>
            <consortium name="The Broad Institute Genome Sequencing Center for Infectious Disease"/>
            <person name="Wu L."/>
            <person name="Ma J."/>
        </authorList>
    </citation>
    <scope>NUCLEOTIDE SEQUENCE [LARGE SCALE GENOMIC DNA]</scope>
    <source>
        <strain evidence="5">JCM 17555</strain>
    </source>
</reference>
<dbReference type="PANTHER" id="PTHR33607">
    <property type="entry name" value="ENDONUCLEASE-1"/>
    <property type="match status" value="1"/>
</dbReference>
<gene>
    <name evidence="4" type="ORF">GCM10022278_28090</name>
</gene>
<evidence type="ECO:0000256" key="2">
    <source>
        <dbReference type="ARBA" id="ARBA00022722"/>
    </source>
</evidence>
<dbReference type="Proteomes" id="UP001501337">
    <property type="component" value="Unassembled WGS sequence"/>
</dbReference>
<evidence type="ECO:0000313" key="4">
    <source>
        <dbReference type="EMBL" id="GAA3968726.1"/>
    </source>
</evidence>
<evidence type="ECO:0008006" key="6">
    <source>
        <dbReference type="Google" id="ProtNLM"/>
    </source>
</evidence>
<name>A0ABP7PNL4_9GAMM</name>
<dbReference type="Pfam" id="PF04231">
    <property type="entry name" value="Endonuclease_1"/>
    <property type="match status" value="1"/>
</dbReference>
<evidence type="ECO:0000256" key="3">
    <source>
        <dbReference type="ARBA" id="ARBA00022801"/>
    </source>
</evidence>
<sequence length="204" mass="23055">MSLLLAAYGGHTEAQTRHTDPEKTLKELFWGDLYAKGGTTLFCSQDFEKKSITIKEGYIYESSWIREKLDCGTSSKCRTNAPDYRRMISDMHNIFPSTMSFELARGSSRFAEIGADGLAGECETRKAYGVIEPQDTAKGIIARATLYMMEAYKLPAPSSIDTLIDWCKRFPPDDAEKARNNLIEKLQGNRNLFIDKPSRADQMR</sequence>
<comment type="caution">
    <text evidence="4">The sequence shown here is derived from an EMBL/GenBank/DDBJ whole genome shotgun (WGS) entry which is preliminary data.</text>
</comment>
<evidence type="ECO:0000313" key="5">
    <source>
        <dbReference type="Proteomes" id="UP001501337"/>
    </source>
</evidence>
<evidence type="ECO:0000256" key="1">
    <source>
        <dbReference type="ARBA" id="ARBA00006429"/>
    </source>
</evidence>
<organism evidence="4 5">
    <name type="scientific">Allohahella marinimesophila</name>
    <dbReference type="NCBI Taxonomy" id="1054972"/>
    <lineage>
        <taxon>Bacteria</taxon>
        <taxon>Pseudomonadati</taxon>
        <taxon>Pseudomonadota</taxon>
        <taxon>Gammaproteobacteria</taxon>
        <taxon>Oceanospirillales</taxon>
        <taxon>Hahellaceae</taxon>
        <taxon>Allohahella</taxon>
    </lineage>
</organism>
<dbReference type="PANTHER" id="PTHR33607:SF2">
    <property type="entry name" value="ENDONUCLEASE-1"/>
    <property type="match status" value="1"/>
</dbReference>
<protein>
    <recommendedName>
        <fullName evidence="6">Endonuclease I</fullName>
    </recommendedName>
</protein>